<dbReference type="RefSeq" id="WP_129876410.1">
    <property type="nucleotide sequence ID" value="NZ_SEWG01000003.1"/>
</dbReference>
<dbReference type="AlphaFoldDB" id="A0A4Q5LNC0"/>
<accession>A0A4Q5LNC0</accession>
<evidence type="ECO:0000313" key="3">
    <source>
        <dbReference type="Proteomes" id="UP000293331"/>
    </source>
</evidence>
<sequence>MIKLLTKTTFFTLILSAVTLISKAQIGYDYAQYDVGFGGSINQVYGDAESVTATKAANVSFIFNQTPFVNYIVELQNGNLEGGDRQSKSGRYFKNGYTAILFRGQLQAGELFDYSNGGLMNVMKNFYLSTGFGYIFNNIQDKNINRTSNAVSATTGEPYITGGLNKSNELYIPARIGYEFKFFNQYNQPSFKIDIAYQFNMDLTDNMDGFTAGSSRDNMVQYSIGLKFALGDVVSYRKSIN</sequence>
<evidence type="ECO:0000313" key="2">
    <source>
        <dbReference type="EMBL" id="RYU90862.1"/>
    </source>
</evidence>
<name>A0A4Q5LNC0_9SPHI</name>
<protein>
    <recommendedName>
        <fullName evidence="4">Outer membrane protein beta-barrel domain-containing protein</fullName>
    </recommendedName>
</protein>
<organism evidence="2 3">
    <name type="scientific">Mucilaginibacter terrigena</name>
    <dbReference type="NCBI Taxonomy" id="2492395"/>
    <lineage>
        <taxon>Bacteria</taxon>
        <taxon>Pseudomonadati</taxon>
        <taxon>Bacteroidota</taxon>
        <taxon>Sphingobacteriia</taxon>
        <taxon>Sphingobacteriales</taxon>
        <taxon>Sphingobacteriaceae</taxon>
        <taxon>Mucilaginibacter</taxon>
    </lineage>
</organism>
<feature type="signal peptide" evidence="1">
    <location>
        <begin position="1"/>
        <end position="24"/>
    </location>
</feature>
<gene>
    <name evidence="2" type="ORF">EWM62_09485</name>
</gene>
<reference evidence="2 3" key="1">
    <citation type="submission" date="2019-02" db="EMBL/GenBank/DDBJ databases">
        <title>Bacterial novel species Mucilaginibacter sp. 17JY9-4 isolated from soil.</title>
        <authorList>
            <person name="Jung H.-Y."/>
        </authorList>
    </citation>
    <scope>NUCLEOTIDE SEQUENCE [LARGE SCALE GENOMIC DNA]</scope>
    <source>
        <strain evidence="2 3">17JY9-4</strain>
    </source>
</reference>
<dbReference type="EMBL" id="SEWG01000003">
    <property type="protein sequence ID" value="RYU90862.1"/>
    <property type="molecule type" value="Genomic_DNA"/>
</dbReference>
<keyword evidence="3" id="KW-1185">Reference proteome</keyword>
<proteinExistence type="predicted"/>
<dbReference type="OrthoDB" id="648040at2"/>
<dbReference type="Proteomes" id="UP000293331">
    <property type="component" value="Unassembled WGS sequence"/>
</dbReference>
<keyword evidence="1" id="KW-0732">Signal</keyword>
<evidence type="ECO:0000256" key="1">
    <source>
        <dbReference type="SAM" id="SignalP"/>
    </source>
</evidence>
<comment type="caution">
    <text evidence="2">The sequence shown here is derived from an EMBL/GenBank/DDBJ whole genome shotgun (WGS) entry which is preliminary data.</text>
</comment>
<feature type="chain" id="PRO_5020646124" description="Outer membrane protein beta-barrel domain-containing protein" evidence="1">
    <location>
        <begin position="25"/>
        <end position="241"/>
    </location>
</feature>
<evidence type="ECO:0008006" key="4">
    <source>
        <dbReference type="Google" id="ProtNLM"/>
    </source>
</evidence>